<evidence type="ECO:0000313" key="1">
    <source>
        <dbReference type="EMBL" id="QZH69494.1"/>
    </source>
</evidence>
<geneLocation type="plasmid" evidence="1 2">
    <name>unnamed1</name>
</geneLocation>
<evidence type="ECO:0000313" key="2">
    <source>
        <dbReference type="Proteomes" id="UP000825598"/>
    </source>
</evidence>
<proteinExistence type="predicted"/>
<gene>
    <name evidence="1" type="ORF">K6L26_30485</name>
</gene>
<dbReference type="EMBL" id="CP081674">
    <property type="protein sequence ID" value="QZH69494.1"/>
    <property type="molecule type" value="Genomic_DNA"/>
</dbReference>
<accession>A0ACD1FR12</accession>
<dbReference type="Proteomes" id="UP000825598">
    <property type="component" value="Plasmid unnamed1"/>
</dbReference>
<protein>
    <submittedName>
        <fullName evidence="1">Uncharacterized protein</fullName>
    </submittedName>
</protein>
<organism evidence="1 2">
    <name type="scientific">Mycolicibacterium farcinogenes</name>
    <name type="common">Mycobacterium farcinogenes</name>
    <dbReference type="NCBI Taxonomy" id="1802"/>
    <lineage>
        <taxon>Bacteria</taxon>
        <taxon>Bacillati</taxon>
        <taxon>Actinomycetota</taxon>
        <taxon>Actinomycetes</taxon>
        <taxon>Mycobacteriales</taxon>
        <taxon>Mycobacteriaceae</taxon>
        <taxon>Mycolicibacterium</taxon>
    </lineage>
</organism>
<sequence length="266" mass="29140">MYTFAEERRAWIAAHAGIFLFQKRRAELLGKAIRARDRQRLGVRPDPHDDDVTPPLVFRQTSTATGGFETAIVVACAVSAPLAWPLGRLLYGWITTLIPDRLLGYPIPALLGTAALCGLPLPLFYDPSPSVWAVVVTPWLLAQLPAVFLAAGLYGVLEGWLAVDGSSHWWPLTPVAAQLDDDLFLGGRDVAMPTILDPPDRAEPARRNPLSMPRISTPAIRWIPLLVTGIPITLGITWYLWQVAAALLSLPSELLQTNYPPASPYL</sequence>
<name>A0ACD1FR12_MYCFR</name>
<keyword evidence="1" id="KW-0614">Plasmid</keyword>
<keyword evidence="2" id="KW-1185">Reference proteome</keyword>
<reference evidence="1" key="1">
    <citation type="submission" date="2021-07" db="EMBL/GenBank/DDBJ databases">
        <title>Complete Genome Sequences of Mycobacterium farcinogenes Isolated from Clinical Specimens from Patients in Thailand.</title>
        <authorList>
            <person name="Sodsai P."/>
        </authorList>
    </citation>
    <scope>NUCLEOTIDE SEQUENCE</scope>
    <source>
        <strain evidence="1">BKK/CU-MFGFA-001</strain>
    </source>
</reference>